<comment type="catalytic activity">
    <reaction evidence="12">
        <text>2-deoxy-D-ribose 5-phosphate = D-glyceraldehyde 3-phosphate + acetaldehyde</text>
        <dbReference type="Rhea" id="RHEA:12821"/>
        <dbReference type="ChEBI" id="CHEBI:15343"/>
        <dbReference type="ChEBI" id="CHEBI:59776"/>
        <dbReference type="ChEBI" id="CHEBI:62877"/>
        <dbReference type="EC" id="4.1.2.4"/>
    </reaction>
</comment>
<name>A0AA88YAT6_PINIB</name>
<dbReference type="SUPFAM" id="SSF51569">
    <property type="entry name" value="Aldolase"/>
    <property type="match status" value="1"/>
</dbReference>
<comment type="subcellular location">
    <subcellularLocation>
        <location evidence="2">Cytoplasmic granule</location>
    </subcellularLocation>
    <subcellularLocation>
        <location evidence="1">Nucleus</location>
    </subcellularLocation>
</comment>
<evidence type="ECO:0000256" key="5">
    <source>
        <dbReference type="ARBA" id="ARBA00012515"/>
    </source>
</evidence>
<dbReference type="GO" id="GO:0005737">
    <property type="term" value="C:cytoplasm"/>
    <property type="evidence" value="ECO:0007669"/>
    <property type="project" value="InterPro"/>
</dbReference>
<dbReference type="GO" id="GO:0009264">
    <property type="term" value="P:deoxyribonucleotide catabolic process"/>
    <property type="evidence" value="ECO:0007669"/>
    <property type="project" value="InterPro"/>
</dbReference>
<dbReference type="GO" id="GO:0005634">
    <property type="term" value="C:nucleus"/>
    <property type="evidence" value="ECO:0007669"/>
    <property type="project" value="UniProtKB-SubCell"/>
</dbReference>
<keyword evidence="9 16" id="KW-0704">Schiff base</keyword>
<dbReference type="AlphaFoldDB" id="A0AA88YAT6"/>
<comment type="function">
    <text evidence="13">Catalyzes a reversible aldol reaction between acetaldehyde and D-glyceraldehyde 3-phosphate to generate 2-deoxy-D-ribose 5-phosphate. Participates in stress granule (SG) assembly. May allow ATP production from extracellular deoxyinosine in conditions of energy deprivation.</text>
</comment>
<keyword evidence="7" id="KW-0456">Lyase</keyword>
<keyword evidence="18" id="KW-1185">Reference proteome</keyword>
<dbReference type="NCBIfam" id="TIGR00126">
    <property type="entry name" value="deoC"/>
    <property type="match status" value="1"/>
</dbReference>
<dbReference type="EC" id="4.1.2.4" evidence="5"/>
<feature type="active site" description="Proton donor/acceptor" evidence="16">
    <location>
        <position position="255"/>
    </location>
</feature>
<dbReference type="InterPro" id="IPR011343">
    <property type="entry name" value="DeoC"/>
</dbReference>
<dbReference type="CDD" id="cd00959">
    <property type="entry name" value="DeoC"/>
    <property type="match status" value="1"/>
</dbReference>
<evidence type="ECO:0000256" key="16">
    <source>
        <dbReference type="PIRSR" id="PIRSR001357-50"/>
    </source>
</evidence>
<evidence type="ECO:0000256" key="6">
    <source>
        <dbReference type="ARBA" id="ARBA00022490"/>
    </source>
</evidence>
<dbReference type="EMBL" id="VSWD01000009">
    <property type="protein sequence ID" value="KAK3092865.1"/>
    <property type="molecule type" value="Genomic_DNA"/>
</dbReference>
<dbReference type="GO" id="GO:0016052">
    <property type="term" value="P:carbohydrate catabolic process"/>
    <property type="evidence" value="ECO:0007669"/>
    <property type="project" value="TreeGrafter"/>
</dbReference>
<evidence type="ECO:0000256" key="13">
    <source>
        <dbReference type="ARBA" id="ARBA00054733"/>
    </source>
</evidence>
<evidence type="ECO:0000256" key="4">
    <source>
        <dbReference type="ARBA" id="ARBA00009473"/>
    </source>
</evidence>
<proteinExistence type="inferred from homology"/>
<feature type="active site" description="Schiff-base intermediate with acetaldehyde" evidence="16">
    <location>
        <position position="219"/>
    </location>
</feature>
<dbReference type="PANTHER" id="PTHR10889:SF3">
    <property type="entry name" value="DEOXYRIBOSE-PHOSPHATE ALDOLASE"/>
    <property type="match status" value="1"/>
</dbReference>
<evidence type="ECO:0000313" key="17">
    <source>
        <dbReference type="EMBL" id="KAK3092865.1"/>
    </source>
</evidence>
<dbReference type="Proteomes" id="UP001186944">
    <property type="component" value="Unassembled WGS sequence"/>
</dbReference>
<dbReference type="PANTHER" id="PTHR10889">
    <property type="entry name" value="DEOXYRIBOSE-PHOSPHATE ALDOLASE"/>
    <property type="match status" value="1"/>
</dbReference>
<comment type="pathway">
    <text evidence="3">Carbohydrate degradation; 2-deoxy-D-ribose 1-phosphate degradation; D-glyceraldehyde 3-phosphate and acetaldehyde from 2-deoxy-alpha-D-ribose 1-phosphate: step 2/2.</text>
</comment>
<evidence type="ECO:0000313" key="18">
    <source>
        <dbReference type="Proteomes" id="UP001186944"/>
    </source>
</evidence>
<keyword evidence="8" id="KW-0539">Nucleus</keyword>
<comment type="similarity">
    <text evidence="4">Belongs to the DeoC/FbaB aldolase family. DeoC type 2 subfamily.</text>
</comment>
<dbReference type="FunFam" id="3.20.20.70:FF:000103">
    <property type="entry name" value="Putative deoxyribose-phosphate aldolase"/>
    <property type="match status" value="1"/>
</dbReference>
<evidence type="ECO:0000256" key="8">
    <source>
        <dbReference type="ARBA" id="ARBA00023242"/>
    </source>
</evidence>
<comment type="subunit">
    <text evidence="14">Interacts with YBX1.</text>
</comment>
<evidence type="ECO:0000256" key="1">
    <source>
        <dbReference type="ARBA" id="ARBA00004123"/>
    </source>
</evidence>
<dbReference type="SMART" id="SM01133">
    <property type="entry name" value="DeoC"/>
    <property type="match status" value="1"/>
</dbReference>
<evidence type="ECO:0000256" key="10">
    <source>
        <dbReference type="ARBA" id="ARBA00031814"/>
    </source>
</evidence>
<keyword evidence="6" id="KW-0963">Cytoplasm</keyword>
<evidence type="ECO:0000256" key="14">
    <source>
        <dbReference type="ARBA" id="ARBA00061866"/>
    </source>
</evidence>
<evidence type="ECO:0000256" key="15">
    <source>
        <dbReference type="ARBA" id="ARBA00068105"/>
    </source>
</evidence>
<accession>A0AA88YAT6</accession>
<gene>
    <name evidence="17" type="ORF">FSP39_008053</name>
</gene>
<evidence type="ECO:0000256" key="7">
    <source>
        <dbReference type="ARBA" id="ARBA00023239"/>
    </source>
</evidence>
<dbReference type="Pfam" id="PF01791">
    <property type="entry name" value="DeoC"/>
    <property type="match status" value="1"/>
</dbReference>
<dbReference type="PIRSF" id="PIRSF001357">
    <property type="entry name" value="DeoC"/>
    <property type="match status" value="1"/>
</dbReference>
<organism evidence="17 18">
    <name type="scientific">Pinctada imbricata</name>
    <name type="common">Atlantic pearl-oyster</name>
    <name type="synonym">Pinctada martensii</name>
    <dbReference type="NCBI Taxonomy" id="66713"/>
    <lineage>
        <taxon>Eukaryota</taxon>
        <taxon>Metazoa</taxon>
        <taxon>Spiralia</taxon>
        <taxon>Lophotrochozoa</taxon>
        <taxon>Mollusca</taxon>
        <taxon>Bivalvia</taxon>
        <taxon>Autobranchia</taxon>
        <taxon>Pteriomorphia</taxon>
        <taxon>Pterioida</taxon>
        <taxon>Pterioidea</taxon>
        <taxon>Pteriidae</taxon>
        <taxon>Pinctada</taxon>
    </lineage>
</organism>
<evidence type="ECO:0000256" key="3">
    <source>
        <dbReference type="ARBA" id="ARBA00004816"/>
    </source>
</evidence>
<comment type="caution">
    <text evidence="17">The sequence shown here is derived from an EMBL/GenBank/DDBJ whole genome shotgun (WGS) entry which is preliminary data.</text>
</comment>
<evidence type="ECO:0000256" key="9">
    <source>
        <dbReference type="ARBA" id="ARBA00023270"/>
    </source>
</evidence>
<dbReference type="InterPro" id="IPR002915">
    <property type="entry name" value="DeoC/FbaB/LacD_aldolase"/>
</dbReference>
<evidence type="ECO:0000256" key="11">
    <source>
        <dbReference type="ARBA" id="ARBA00032755"/>
    </source>
</evidence>
<dbReference type="Gene3D" id="3.20.20.70">
    <property type="entry name" value="Aldolase class I"/>
    <property type="match status" value="1"/>
</dbReference>
<evidence type="ECO:0000256" key="2">
    <source>
        <dbReference type="ARBA" id="ARBA00004463"/>
    </source>
</evidence>
<sequence>MSDRNPGTEFDASWFENIYINLPAVKRRAETLGTRRTVKKQWQAAWLLRAVSCIDLTTLSGDDTPANVSRLCFKAKHPVREDIIKALGMENENITVGAVCVYPNRVPDCVNAMKACNGTEIPIASVATGFPTGQVPLKTRLEEIKLAVEDGATEIDIVINRNYALNQNWKGVYEEVRMMREACGKAHLKTILATGELGSMTNVYKASLACMMAGADFIKTSTGKEGVNATFPVALVMVRAIREYYQRTGHKVGFKPAGGIRSAKDACTWLILMKEELGDDWLSPHLFRLGASSLLIDIERQLFHYVYGRYAATHEIPMS</sequence>
<dbReference type="InterPro" id="IPR013785">
    <property type="entry name" value="Aldolase_TIM"/>
</dbReference>
<dbReference type="GO" id="GO:0004139">
    <property type="term" value="F:deoxyribose-phosphate aldolase activity"/>
    <property type="evidence" value="ECO:0007669"/>
    <property type="project" value="UniProtKB-EC"/>
</dbReference>
<protein>
    <recommendedName>
        <fullName evidence="15">Deoxyribose-phosphate aldolase</fullName>
        <ecNumber evidence="5">4.1.2.4</ecNumber>
    </recommendedName>
    <alternativeName>
        <fullName evidence="11">2-deoxy-D-ribose 5-phosphate aldolase</fullName>
    </alternativeName>
    <alternativeName>
        <fullName evidence="10">Phosphodeoxyriboaldolase</fullName>
    </alternativeName>
</protein>
<reference evidence="17" key="1">
    <citation type="submission" date="2019-08" db="EMBL/GenBank/DDBJ databases">
        <title>The improved chromosome-level genome for the pearl oyster Pinctada fucata martensii using PacBio sequencing and Hi-C.</title>
        <authorList>
            <person name="Zheng Z."/>
        </authorList>
    </citation>
    <scope>NUCLEOTIDE SEQUENCE</scope>
    <source>
        <strain evidence="17">ZZ-2019</strain>
        <tissue evidence="17">Adductor muscle</tissue>
    </source>
</reference>
<evidence type="ECO:0000256" key="12">
    <source>
        <dbReference type="ARBA" id="ARBA00048791"/>
    </source>
</evidence>